<sequence>MAFAILAQCLNFLLCALLLLKTEGFNVGITYVQNAVAKGAVCLDGSPPAYHWDKGFGAGVNNWLVHFEGGGWCNNATTCLSRKSTRLGSSKEMVKEVAFSGLLSKFQKFNPDFYNWNRIKVRYCDGASFTGDVEAVDPATNLHFRGARAWLAIIEDLLSKGMRSAENAILSGCSAGGLTSILHCDNFRALVPIGARVKCLADAGYFINTKDVSGAQHIEAFYSEVVATHGSAKNLPSSCTSKMRPGLCFFPQNMVQQIKTPIFLVNAAYDSWQIKNILAPGVADPHGHWHSCKLDIKNCSPTQLSTMQDFRTQFLSALNGLGTSSSRGLFIDSCYSHCQTEMQETWLRDDSPLLARTTIAKAVGDWFYDRSPFQKIDCPYPCNPTCHNRVFDPKKLSEL</sequence>
<dbReference type="KEGG" id="jre:109012135"/>
<evidence type="ECO:0000313" key="8">
    <source>
        <dbReference type="RefSeq" id="XP_035542828.1"/>
    </source>
</evidence>
<dbReference type="GO" id="GO:0009505">
    <property type="term" value="C:plant-type cell wall"/>
    <property type="evidence" value="ECO:0000318"/>
    <property type="project" value="GO_Central"/>
</dbReference>
<dbReference type="GO" id="GO:0052793">
    <property type="term" value="F:pectin acetylesterase activity"/>
    <property type="evidence" value="ECO:0000318"/>
    <property type="project" value="GO_Central"/>
</dbReference>
<evidence type="ECO:0000256" key="4">
    <source>
        <dbReference type="ARBA" id="ARBA00022512"/>
    </source>
</evidence>
<dbReference type="AlphaFoldDB" id="A0A6P9EEZ4"/>
<reference evidence="8" key="1">
    <citation type="submission" date="2025-08" db="UniProtKB">
        <authorList>
            <consortium name="RefSeq"/>
        </authorList>
    </citation>
    <scope>IDENTIFICATION</scope>
    <source>
        <tissue evidence="8">Leaves</tissue>
    </source>
</reference>
<dbReference type="FunCoup" id="A0A6P9EEZ4">
    <property type="interactions" value="10"/>
</dbReference>
<comment type="similarity">
    <text evidence="3 6">Belongs to the pectinacetylesterase family.</text>
</comment>
<evidence type="ECO:0000256" key="2">
    <source>
        <dbReference type="ARBA" id="ARBA00004191"/>
    </source>
</evidence>
<evidence type="ECO:0000256" key="5">
    <source>
        <dbReference type="ARBA" id="ARBA00023316"/>
    </source>
</evidence>
<keyword evidence="6" id="KW-0378">Hydrolase</keyword>
<dbReference type="RefSeq" id="XP_035542828.1">
    <property type="nucleotide sequence ID" value="XM_035686935.1"/>
</dbReference>
<keyword evidence="4 6" id="KW-0134">Cell wall</keyword>
<keyword evidence="6" id="KW-0732">Signal</keyword>
<dbReference type="OrthoDB" id="2015280at2759"/>
<dbReference type="GO" id="GO:0071555">
    <property type="term" value="P:cell wall organization"/>
    <property type="evidence" value="ECO:0000318"/>
    <property type="project" value="GO_Central"/>
</dbReference>
<protein>
    <recommendedName>
        <fullName evidence="6">Pectin acetylesterase</fullName>
        <ecNumber evidence="6">3.1.1.-</ecNumber>
    </recommendedName>
</protein>
<feature type="signal peptide" evidence="6">
    <location>
        <begin position="1"/>
        <end position="24"/>
    </location>
</feature>
<comment type="function">
    <text evidence="1 6">Hydrolyzes acetyl esters in homogalacturonan regions of pectin. In type I primary cell wall, galacturonic acid residues of pectin can be acetylated at the O-2 and O-3 positions. Decreasing the degree of acetylation of pectin gels in vitro alters their physical properties.</text>
</comment>
<gene>
    <name evidence="8" type="primary">LOC109012135</name>
</gene>
<accession>A0A6P9EEZ4</accession>
<dbReference type="PANTHER" id="PTHR21562:SF93">
    <property type="entry name" value="PECTIN ACETYLESTERASE 8"/>
    <property type="match status" value="1"/>
</dbReference>
<dbReference type="PANTHER" id="PTHR21562">
    <property type="entry name" value="NOTUM-RELATED"/>
    <property type="match status" value="1"/>
</dbReference>
<dbReference type="Pfam" id="PF03283">
    <property type="entry name" value="PAE"/>
    <property type="match status" value="1"/>
</dbReference>
<feature type="chain" id="PRO_5043057206" description="Pectin acetylesterase" evidence="6">
    <location>
        <begin position="25"/>
        <end position="399"/>
    </location>
</feature>
<keyword evidence="7" id="KW-1185">Reference proteome</keyword>
<dbReference type="SUPFAM" id="SSF53474">
    <property type="entry name" value="alpha/beta-Hydrolases"/>
    <property type="match status" value="1"/>
</dbReference>
<dbReference type="EC" id="3.1.1.-" evidence="6"/>
<comment type="subcellular location">
    <subcellularLocation>
        <location evidence="2 6">Secreted</location>
        <location evidence="2 6">Cell wall</location>
    </subcellularLocation>
</comment>
<evidence type="ECO:0000313" key="7">
    <source>
        <dbReference type="Proteomes" id="UP000235220"/>
    </source>
</evidence>
<dbReference type="Gramene" id="Jr02_11080_p1">
    <property type="protein sequence ID" value="cds.Jr02_11080_p1"/>
    <property type="gene ID" value="Jr02_11080"/>
</dbReference>
<dbReference type="Proteomes" id="UP000235220">
    <property type="component" value="Chromosome 2"/>
</dbReference>
<dbReference type="InterPro" id="IPR029058">
    <property type="entry name" value="AB_hydrolase_fold"/>
</dbReference>
<dbReference type="Gramene" id="Jr02_11110_p1">
    <property type="protein sequence ID" value="cds.Jr02_11110_p1"/>
    <property type="gene ID" value="Jr02_11110"/>
</dbReference>
<evidence type="ECO:0000256" key="1">
    <source>
        <dbReference type="ARBA" id="ARBA00003534"/>
    </source>
</evidence>
<keyword evidence="5 6" id="KW-0961">Cell wall biogenesis/degradation</keyword>
<keyword evidence="6" id="KW-0964">Secreted</keyword>
<dbReference type="GeneID" id="109012135"/>
<evidence type="ECO:0000256" key="6">
    <source>
        <dbReference type="RuleBase" id="RU363114"/>
    </source>
</evidence>
<proteinExistence type="inferred from homology"/>
<name>A0A6P9EEZ4_JUGRE</name>
<evidence type="ECO:0000256" key="3">
    <source>
        <dbReference type="ARBA" id="ARBA00005784"/>
    </source>
</evidence>
<organism evidence="7 8">
    <name type="scientific">Juglans regia</name>
    <name type="common">English walnut</name>
    <dbReference type="NCBI Taxonomy" id="51240"/>
    <lineage>
        <taxon>Eukaryota</taxon>
        <taxon>Viridiplantae</taxon>
        <taxon>Streptophyta</taxon>
        <taxon>Embryophyta</taxon>
        <taxon>Tracheophyta</taxon>
        <taxon>Spermatophyta</taxon>
        <taxon>Magnoliopsida</taxon>
        <taxon>eudicotyledons</taxon>
        <taxon>Gunneridae</taxon>
        <taxon>Pentapetalae</taxon>
        <taxon>rosids</taxon>
        <taxon>fabids</taxon>
        <taxon>Fagales</taxon>
        <taxon>Juglandaceae</taxon>
        <taxon>Juglans</taxon>
    </lineage>
</organism>
<dbReference type="InterPro" id="IPR004963">
    <property type="entry name" value="PAE/NOTUM"/>
</dbReference>